<dbReference type="PANTHER" id="PTHR10963">
    <property type="entry name" value="GLYCOSYL HYDROLASE-RELATED"/>
    <property type="match status" value="1"/>
</dbReference>
<dbReference type="PANTHER" id="PTHR10963:SF55">
    <property type="entry name" value="GLYCOSIDE HYDROLASE FAMILY 16 PROTEIN"/>
    <property type="match status" value="1"/>
</dbReference>
<dbReference type="Proteomes" id="UP000321532">
    <property type="component" value="Unassembled WGS sequence"/>
</dbReference>
<keyword evidence="4" id="KW-1185">Reference proteome</keyword>
<dbReference type="CDD" id="cd08023">
    <property type="entry name" value="GH16_laminarinase_like"/>
    <property type="match status" value="1"/>
</dbReference>
<accession>A0A512B4C9</accession>
<proteinExistence type="inferred from homology"/>
<sequence length="265" mass="30363">MAYLSLLFISFWTFFTLETPSLPKKPKLIWSDEFNYQGQPDPKKWVPEEGYIRNKELQFYTKGRLENARVENGNLVIEARHDSLLVNGKKVPVTSASLTTQGTGEWQYGRIEVRAKIPSARGTWPAIWMLGKNIKEVGWPASGEIDIMENVGYDPDTVHFNVHTKAYNHTKNTNKGRKVGLAKPSADYHVYAVDWNKDKIDFWLDNKVVFTFKNEGTGTDTWPFNQPFYLILNLAIGGGWGGQKGVDMTALPQKFYIDYVRVYQL</sequence>
<dbReference type="InterPro" id="IPR050546">
    <property type="entry name" value="Glycosyl_Hydrlase_16"/>
</dbReference>
<dbReference type="InterPro" id="IPR013320">
    <property type="entry name" value="ConA-like_dom_sf"/>
</dbReference>
<dbReference type="Gene3D" id="2.60.120.200">
    <property type="match status" value="1"/>
</dbReference>
<organism evidence="3 4">
    <name type="scientific">Adhaeribacter aerolatus</name>
    <dbReference type="NCBI Taxonomy" id="670289"/>
    <lineage>
        <taxon>Bacteria</taxon>
        <taxon>Pseudomonadati</taxon>
        <taxon>Bacteroidota</taxon>
        <taxon>Cytophagia</taxon>
        <taxon>Cytophagales</taxon>
        <taxon>Hymenobacteraceae</taxon>
        <taxon>Adhaeribacter</taxon>
    </lineage>
</organism>
<comment type="similarity">
    <text evidence="1">Belongs to the glycosyl hydrolase 16 family.</text>
</comment>
<dbReference type="OrthoDB" id="9776255at2"/>
<evidence type="ECO:0000313" key="4">
    <source>
        <dbReference type="Proteomes" id="UP000321532"/>
    </source>
</evidence>
<evidence type="ECO:0000259" key="2">
    <source>
        <dbReference type="PROSITE" id="PS51762"/>
    </source>
</evidence>
<dbReference type="RefSeq" id="WP_146903688.1">
    <property type="nucleotide sequence ID" value="NZ_BJYS01000045.1"/>
</dbReference>
<dbReference type="Pfam" id="PF00722">
    <property type="entry name" value="Glyco_hydro_16"/>
    <property type="match status" value="1"/>
</dbReference>
<dbReference type="InterPro" id="IPR000757">
    <property type="entry name" value="Beta-glucanase-like"/>
</dbReference>
<comment type="caution">
    <text evidence="3">The sequence shown here is derived from an EMBL/GenBank/DDBJ whole genome shotgun (WGS) entry which is preliminary data.</text>
</comment>
<dbReference type="SUPFAM" id="SSF49899">
    <property type="entry name" value="Concanavalin A-like lectins/glucanases"/>
    <property type="match status" value="1"/>
</dbReference>
<protein>
    <recommendedName>
        <fullName evidence="2">GH16 domain-containing protein</fullName>
    </recommendedName>
</protein>
<feature type="domain" description="GH16" evidence="2">
    <location>
        <begin position="15"/>
        <end position="265"/>
    </location>
</feature>
<evidence type="ECO:0000256" key="1">
    <source>
        <dbReference type="ARBA" id="ARBA00006865"/>
    </source>
</evidence>
<dbReference type="AlphaFoldDB" id="A0A512B4C9"/>
<dbReference type="EMBL" id="BJYS01000045">
    <property type="protein sequence ID" value="GEO06823.1"/>
    <property type="molecule type" value="Genomic_DNA"/>
</dbReference>
<dbReference type="GO" id="GO:0004553">
    <property type="term" value="F:hydrolase activity, hydrolyzing O-glycosyl compounds"/>
    <property type="evidence" value="ECO:0007669"/>
    <property type="project" value="InterPro"/>
</dbReference>
<name>A0A512B4C9_9BACT</name>
<evidence type="ECO:0000313" key="3">
    <source>
        <dbReference type="EMBL" id="GEO06823.1"/>
    </source>
</evidence>
<dbReference type="PROSITE" id="PS51762">
    <property type="entry name" value="GH16_2"/>
    <property type="match status" value="1"/>
</dbReference>
<reference evidence="3 4" key="1">
    <citation type="submission" date="2019-07" db="EMBL/GenBank/DDBJ databases">
        <title>Whole genome shotgun sequence of Adhaeribacter aerolatus NBRC 106133.</title>
        <authorList>
            <person name="Hosoyama A."/>
            <person name="Uohara A."/>
            <person name="Ohji S."/>
            <person name="Ichikawa N."/>
        </authorList>
    </citation>
    <scope>NUCLEOTIDE SEQUENCE [LARGE SCALE GENOMIC DNA]</scope>
    <source>
        <strain evidence="3 4">NBRC 106133</strain>
    </source>
</reference>
<dbReference type="GO" id="GO:0005975">
    <property type="term" value="P:carbohydrate metabolic process"/>
    <property type="evidence" value="ECO:0007669"/>
    <property type="project" value="InterPro"/>
</dbReference>
<gene>
    <name evidence="3" type="ORF">AAE02nite_44870</name>
</gene>